<dbReference type="AlphaFoldDB" id="A0A0W1AXU1"/>
<gene>
    <name evidence="3" type="ORF">UQ64_16715</name>
</gene>
<proteinExistence type="predicted"/>
<dbReference type="PANTHER" id="PTHR43377:SF1">
    <property type="entry name" value="BILIVERDIN REDUCTASE A"/>
    <property type="match status" value="1"/>
</dbReference>
<dbReference type="Pfam" id="PF01408">
    <property type="entry name" value="GFO_IDH_MocA"/>
    <property type="match status" value="1"/>
</dbReference>
<dbReference type="InterPro" id="IPR000683">
    <property type="entry name" value="Gfo/Idh/MocA-like_OxRdtase_N"/>
</dbReference>
<evidence type="ECO:0000259" key="1">
    <source>
        <dbReference type="Pfam" id="PF01408"/>
    </source>
</evidence>
<dbReference type="RefSeq" id="WP_060624015.1">
    <property type="nucleotide sequence ID" value="NZ_LCZJ02000023.1"/>
</dbReference>
<dbReference type="Gene3D" id="3.40.50.720">
    <property type="entry name" value="NAD(P)-binding Rossmann-like Domain"/>
    <property type="match status" value="1"/>
</dbReference>
<dbReference type="SUPFAM" id="SSF51735">
    <property type="entry name" value="NAD(P)-binding Rossmann-fold domains"/>
    <property type="match status" value="1"/>
</dbReference>
<sequence>MTAQYRVAVAGCGGMANAWIEYALSRSDTQIVALVDIRLESAQAMSAKHEISCLTFTDIKEAIQATGANLVFDVTVPGSHYSISSTALELGCNVFSEKPLAETMEECTKIVEISEKTGNAHAVMQNRRYDPRIRSLRNLIESDTIGRVGYISASFFLGAHFGGFRDVMESPLLLDMAIHTFDQARFISGANPISVYCQEFNPPGSWYKGNASAVCIFEMSDGSVFTYQGSWCAEGASTSWEAAWRMNGEKGTAIWDGHDLPYAEVVVAGDQSDKFIRDVKRINGEAIEMNKTFHQGCLEEMFLSLAEERSAETNCRDNRYSMAMVFGALESAKTGRKIDLIEFMSASEL</sequence>
<dbReference type="OrthoDB" id="9800252at2"/>
<evidence type="ECO:0000313" key="4">
    <source>
        <dbReference type="Proteomes" id="UP000054709"/>
    </source>
</evidence>
<organism evidence="3 4">
    <name type="scientific">Paenibacillus etheri</name>
    <dbReference type="NCBI Taxonomy" id="1306852"/>
    <lineage>
        <taxon>Bacteria</taxon>
        <taxon>Bacillati</taxon>
        <taxon>Bacillota</taxon>
        <taxon>Bacilli</taxon>
        <taxon>Bacillales</taxon>
        <taxon>Paenibacillaceae</taxon>
        <taxon>Paenibacillus</taxon>
    </lineage>
</organism>
<accession>A0A0W1AXU1</accession>
<dbReference type="GO" id="GO:0000166">
    <property type="term" value="F:nucleotide binding"/>
    <property type="evidence" value="ECO:0007669"/>
    <property type="project" value="InterPro"/>
</dbReference>
<feature type="domain" description="Gfo/Idh/MocA-like oxidoreductase N-terminal" evidence="1">
    <location>
        <begin position="6"/>
        <end position="122"/>
    </location>
</feature>
<protein>
    <submittedName>
        <fullName evidence="3">Oxidoreductase</fullName>
    </submittedName>
</protein>
<reference evidence="3 4" key="1">
    <citation type="journal article" date="2015" name="Int. Biodeterior. Biodegradation">
        <title>Physiological and genetic screening methods for the isolation of methyl tert-butyl ether-degrading bacteria for bioremediation purposes.</title>
        <authorList>
            <person name="Guisado I.M."/>
            <person name="Purswani J."/>
            <person name="Gonzalez Lopez J."/>
            <person name="Pozo C."/>
        </authorList>
    </citation>
    <scope>NUCLEOTIDE SEQUENCE [LARGE SCALE GENOMIC DNA]</scope>
    <source>
        <strain evidence="3 4">SH7</strain>
    </source>
</reference>
<dbReference type="InterPro" id="IPR051450">
    <property type="entry name" value="Gfo/Idh/MocA_Oxidoreductases"/>
</dbReference>
<dbReference type="Gene3D" id="3.30.360.10">
    <property type="entry name" value="Dihydrodipicolinate Reductase, domain 2"/>
    <property type="match status" value="1"/>
</dbReference>
<dbReference type="InterPro" id="IPR055170">
    <property type="entry name" value="GFO_IDH_MocA-like_dom"/>
</dbReference>
<name>A0A0W1AXU1_9BACL</name>
<dbReference type="Proteomes" id="UP000054709">
    <property type="component" value="Unassembled WGS sequence"/>
</dbReference>
<dbReference type="PANTHER" id="PTHR43377">
    <property type="entry name" value="BILIVERDIN REDUCTASE A"/>
    <property type="match status" value="1"/>
</dbReference>
<evidence type="ECO:0000313" key="3">
    <source>
        <dbReference type="EMBL" id="KTD86109.1"/>
    </source>
</evidence>
<comment type="caution">
    <text evidence="3">The sequence shown here is derived from an EMBL/GenBank/DDBJ whole genome shotgun (WGS) entry which is preliminary data.</text>
</comment>
<dbReference type="Pfam" id="PF22725">
    <property type="entry name" value="GFO_IDH_MocA_C3"/>
    <property type="match status" value="1"/>
</dbReference>
<dbReference type="InterPro" id="IPR036291">
    <property type="entry name" value="NAD(P)-bd_dom_sf"/>
</dbReference>
<evidence type="ECO:0000259" key="2">
    <source>
        <dbReference type="Pfam" id="PF22725"/>
    </source>
</evidence>
<dbReference type="SUPFAM" id="SSF55347">
    <property type="entry name" value="Glyceraldehyde-3-phosphate dehydrogenase-like, C-terminal domain"/>
    <property type="match status" value="1"/>
</dbReference>
<feature type="domain" description="GFO/IDH/MocA-like oxidoreductase" evidence="2">
    <location>
        <begin position="134"/>
        <end position="253"/>
    </location>
</feature>
<dbReference type="EMBL" id="LCZJ02000023">
    <property type="protein sequence ID" value="KTD86109.1"/>
    <property type="molecule type" value="Genomic_DNA"/>
</dbReference>
<keyword evidence="4" id="KW-1185">Reference proteome</keyword>